<comment type="caution">
    <text evidence="1">The sequence shown here is derived from an EMBL/GenBank/DDBJ whole genome shotgun (WGS) entry which is preliminary data.</text>
</comment>
<evidence type="ECO:0000313" key="2">
    <source>
        <dbReference type="Proteomes" id="UP001501758"/>
    </source>
</evidence>
<proteinExistence type="predicted"/>
<evidence type="ECO:0000313" key="1">
    <source>
        <dbReference type="EMBL" id="GAA0719974.1"/>
    </source>
</evidence>
<dbReference type="EMBL" id="BAAAGE010000002">
    <property type="protein sequence ID" value="GAA0719974.1"/>
    <property type="molecule type" value="Genomic_DNA"/>
</dbReference>
<keyword evidence="2" id="KW-1185">Reference proteome</keyword>
<organism evidence="1 2">
    <name type="scientific">Aquimarina litoralis</name>
    <dbReference type="NCBI Taxonomy" id="584605"/>
    <lineage>
        <taxon>Bacteria</taxon>
        <taxon>Pseudomonadati</taxon>
        <taxon>Bacteroidota</taxon>
        <taxon>Flavobacteriia</taxon>
        <taxon>Flavobacteriales</taxon>
        <taxon>Flavobacteriaceae</taxon>
        <taxon>Aquimarina</taxon>
    </lineage>
</organism>
<reference evidence="2" key="1">
    <citation type="journal article" date="2019" name="Int. J. Syst. Evol. Microbiol.">
        <title>The Global Catalogue of Microorganisms (GCM) 10K type strain sequencing project: providing services to taxonomists for standard genome sequencing and annotation.</title>
        <authorList>
            <consortium name="The Broad Institute Genomics Platform"/>
            <consortium name="The Broad Institute Genome Sequencing Center for Infectious Disease"/>
            <person name="Wu L."/>
            <person name="Ma J."/>
        </authorList>
    </citation>
    <scope>NUCLEOTIDE SEQUENCE [LARGE SCALE GENOMIC DNA]</scope>
    <source>
        <strain evidence="2">JCM 15974</strain>
    </source>
</reference>
<dbReference type="Proteomes" id="UP001501758">
    <property type="component" value="Unassembled WGS sequence"/>
</dbReference>
<gene>
    <name evidence="1" type="ORF">GCM10009430_19650</name>
</gene>
<accession>A0ABP3TZD0</accession>
<protein>
    <submittedName>
        <fullName evidence="1">Uncharacterized protein</fullName>
    </submittedName>
</protein>
<name>A0ABP3TZD0_9FLAO</name>
<sequence>MLLCNSCFPTKIAPRIEDYKVTTGKKFKKQLPKRGAFIFEDPKDANEFYKFVNAKFKLNDLNVQWNVPFKIDEKEFYFTFYEVERTSNMVNLAPMVIDGVLSRYDHGPIMEDIYTTRSGTWYIALTVNDEEFMDPLKENYPQKEEVITFLRNLKKEYLSTRNYRKYSMMN</sequence>